<dbReference type="Proteomes" id="UP000198964">
    <property type="component" value="Unassembled WGS sequence"/>
</dbReference>
<accession>A0A1I2EIN0</accession>
<evidence type="ECO:0000313" key="2">
    <source>
        <dbReference type="Proteomes" id="UP000198964"/>
    </source>
</evidence>
<keyword evidence="2" id="KW-1185">Reference proteome</keyword>
<name>A0A1I2EIN0_9BACT</name>
<dbReference type="EMBL" id="FONW01000002">
    <property type="protein sequence ID" value="SFE92609.1"/>
    <property type="molecule type" value="Genomic_DNA"/>
</dbReference>
<dbReference type="SUPFAM" id="SSF89550">
    <property type="entry name" value="PHP domain-like"/>
    <property type="match status" value="1"/>
</dbReference>
<sequence length="409" mass="46136">MDESIFDKFPEEQKLLANAKEADQALLNVNGHFHTPYSFSAFTEIRQVFEMAREEQVSVLGINDFYTTDGYSEFNELASKFKVFPLFNIEFMGLQKDLQAEGVRVNDPNNPGRTYFSGKGLKFPVELNAEMVDRLLRVQDESNRQTGEMIEKLNHWLKELGEDLSFSFDQMKADYAKNLLRERHIAKALREAVAAKYPQAEDQKACFEKIFEGKAPKSEMADFAGLENEIRGNLLKSGGKAFVPEDDQAFLSLEQVIELIVRAGGIPCYPVLLDNPKGEFTDFEGDYNKLYESLLAKNVYSIELIPGRNKPEILEEFVNFFNERGFVITFGTEHNTPKLDPITVFDGNGQALNANLKQIGYEGTCIVAAHQYLKASGEEGFLDAAGKAKLDQRAEFIALGNAVIRHFVD</sequence>
<dbReference type="RefSeq" id="WP_212733425.1">
    <property type="nucleotide sequence ID" value="NZ_FONW01000002.1"/>
</dbReference>
<reference evidence="1 2" key="1">
    <citation type="submission" date="2016-10" db="EMBL/GenBank/DDBJ databases">
        <authorList>
            <person name="de Groot N.N."/>
        </authorList>
    </citation>
    <scope>NUCLEOTIDE SEQUENCE [LARGE SCALE GENOMIC DNA]</scope>
    <source>
        <strain evidence="1 2">CGMCC 1.9156</strain>
    </source>
</reference>
<dbReference type="InterPro" id="IPR016195">
    <property type="entry name" value="Pol/histidinol_Pase-like"/>
</dbReference>
<dbReference type="STRING" id="655355.SAMN05216283_102111"/>
<protein>
    <recommendedName>
        <fullName evidence="3">PHP domain-containing protein</fullName>
    </recommendedName>
</protein>
<evidence type="ECO:0000313" key="1">
    <source>
        <dbReference type="EMBL" id="SFE92609.1"/>
    </source>
</evidence>
<dbReference type="Gene3D" id="3.20.20.140">
    <property type="entry name" value="Metal-dependent hydrolases"/>
    <property type="match status" value="1"/>
</dbReference>
<proteinExistence type="predicted"/>
<gene>
    <name evidence="1" type="ORF">SAMN05216283_102111</name>
</gene>
<dbReference type="Gene3D" id="1.10.150.650">
    <property type="match status" value="1"/>
</dbReference>
<organism evidence="1 2">
    <name type="scientific">Sunxiuqinia elliptica</name>
    <dbReference type="NCBI Taxonomy" id="655355"/>
    <lineage>
        <taxon>Bacteria</taxon>
        <taxon>Pseudomonadati</taxon>
        <taxon>Bacteroidota</taxon>
        <taxon>Bacteroidia</taxon>
        <taxon>Marinilabiliales</taxon>
        <taxon>Prolixibacteraceae</taxon>
        <taxon>Sunxiuqinia</taxon>
    </lineage>
</organism>
<evidence type="ECO:0008006" key="3">
    <source>
        <dbReference type="Google" id="ProtNLM"/>
    </source>
</evidence>
<dbReference type="AlphaFoldDB" id="A0A1I2EIN0"/>